<reference evidence="2 3" key="1">
    <citation type="submission" date="2019-12" db="EMBL/GenBank/DDBJ databases">
        <title>Genomic-based taxomic classification of the family Erythrobacteraceae.</title>
        <authorList>
            <person name="Xu L."/>
        </authorList>
    </citation>
    <scope>NUCLEOTIDE SEQUENCE [LARGE SCALE GENOMIC DNA]</scope>
    <source>
        <strain evidence="2 3">M0322</strain>
    </source>
</reference>
<evidence type="ECO:0000256" key="1">
    <source>
        <dbReference type="SAM" id="SignalP"/>
    </source>
</evidence>
<dbReference type="RefSeq" id="WP_160770390.1">
    <property type="nucleotide sequence ID" value="NZ_WTYV01000001.1"/>
</dbReference>
<sequence length="125" mass="14018">MFSLLLLAAATPAAAEFNGTLAPYVHCLRTQSREPAAPDDSTGEFSPERWPAAIIPSFATAIRYCEPLRAPAMERAREIVRARHPDWEPDFVEQAAQRIMARIELRMITVSLELPTTSHGEIEDW</sequence>
<protein>
    <submittedName>
        <fullName evidence="2">Uncharacterized protein</fullName>
    </submittedName>
</protein>
<comment type="caution">
    <text evidence="2">The sequence shown here is derived from an EMBL/GenBank/DDBJ whole genome shotgun (WGS) entry which is preliminary data.</text>
</comment>
<proteinExistence type="predicted"/>
<dbReference type="EMBL" id="WTYV01000001">
    <property type="protein sequence ID" value="MXO70476.1"/>
    <property type="molecule type" value="Genomic_DNA"/>
</dbReference>
<evidence type="ECO:0000313" key="2">
    <source>
        <dbReference type="EMBL" id="MXO70476.1"/>
    </source>
</evidence>
<keyword evidence="3" id="KW-1185">Reference proteome</keyword>
<feature type="signal peptide" evidence="1">
    <location>
        <begin position="1"/>
        <end position="15"/>
    </location>
</feature>
<gene>
    <name evidence="2" type="ORF">GRI99_02375</name>
</gene>
<keyword evidence="1" id="KW-0732">Signal</keyword>
<dbReference type="OrthoDB" id="9830802at2"/>
<accession>A0A844YTY4</accession>
<dbReference type="Proteomes" id="UP000466966">
    <property type="component" value="Unassembled WGS sequence"/>
</dbReference>
<evidence type="ECO:0000313" key="3">
    <source>
        <dbReference type="Proteomes" id="UP000466966"/>
    </source>
</evidence>
<feature type="chain" id="PRO_5032282873" evidence="1">
    <location>
        <begin position="16"/>
        <end position="125"/>
    </location>
</feature>
<dbReference type="AlphaFoldDB" id="A0A844YTY4"/>
<name>A0A844YTY4_9SPHN</name>
<organism evidence="2 3">
    <name type="scientific">Alteraurantiacibacter buctensis</name>
    <dbReference type="NCBI Taxonomy" id="1503981"/>
    <lineage>
        <taxon>Bacteria</taxon>
        <taxon>Pseudomonadati</taxon>
        <taxon>Pseudomonadota</taxon>
        <taxon>Alphaproteobacteria</taxon>
        <taxon>Sphingomonadales</taxon>
        <taxon>Erythrobacteraceae</taxon>
        <taxon>Alteraurantiacibacter</taxon>
    </lineage>
</organism>